<evidence type="ECO:0000256" key="4">
    <source>
        <dbReference type="ARBA" id="ARBA00022917"/>
    </source>
</evidence>
<organism evidence="7 8">
    <name type="scientific">Saguinus oedipus</name>
    <name type="common">Cotton-top tamarin</name>
    <name type="synonym">Oedipomidas oedipus</name>
    <dbReference type="NCBI Taxonomy" id="9490"/>
    <lineage>
        <taxon>Eukaryota</taxon>
        <taxon>Metazoa</taxon>
        <taxon>Chordata</taxon>
        <taxon>Craniata</taxon>
        <taxon>Vertebrata</taxon>
        <taxon>Euteleostomi</taxon>
        <taxon>Mammalia</taxon>
        <taxon>Eutheria</taxon>
        <taxon>Euarchontoglires</taxon>
        <taxon>Primates</taxon>
        <taxon>Haplorrhini</taxon>
        <taxon>Platyrrhini</taxon>
        <taxon>Cebidae</taxon>
        <taxon>Callitrichinae</taxon>
        <taxon>Saguinus</taxon>
    </lineage>
</organism>
<dbReference type="Gene3D" id="3.40.50.620">
    <property type="entry name" value="HUPs"/>
    <property type="match status" value="1"/>
</dbReference>
<evidence type="ECO:0000313" key="7">
    <source>
        <dbReference type="EMBL" id="KAK2086638.1"/>
    </source>
</evidence>
<dbReference type="InterPro" id="IPR014729">
    <property type="entry name" value="Rossmann-like_a/b/a_fold"/>
</dbReference>
<keyword evidence="3" id="KW-0067">ATP-binding</keyword>
<feature type="domain" description="Aminoacyl-tRNA synthetase class Ia" evidence="6">
    <location>
        <begin position="29"/>
        <end position="104"/>
    </location>
</feature>
<name>A0ABQ9TPC7_SAGOE</name>
<dbReference type="GO" id="GO:0016874">
    <property type="term" value="F:ligase activity"/>
    <property type="evidence" value="ECO:0007669"/>
    <property type="project" value="UniProtKB-KW"/>
</dbReference>
<keyword evidence="4" id="KW-0648">Protein biosynthesis</keyword>
<reference evidence="7 8" key="1">
    <citation type="submission" date="2023-05" db="EMBL/GenBank/DDBJ databases">
        <title>B98-5 Cell Line De Novo Hybrid Assembly: An Optical Mapping Approach.</title>
        <authorList>
            <person name="Kananen K."/>
            <person name="Auerbach J.A."/>
            <person name="Kautto E."/>
            <person name="Blachly J.S."/>
        </authorList>
    </citation>
    <scope>NUCLEOTIDE SEQUENCE [LARGE SCALE GENOMIC DNA]</scope>
    <source>
        <strain evidence="7">B95-8</strain>
        <tissue evidence="7">Cell line</tissue>
    </source>
</reference>
<dbReference type="Proteomes" id="UP001266305">
    <property type="component" value="Unassembled WGS sequence"/>
</dbReference>
<keyword evidence="2" id="KW-0547">Nucleotide-binding</keyword>
<proteinExistence type="predicted"/>
<comment type="caution">
    <text evidence="7">The sequence shown here is derived from an EMBL/GenBank/DDBJ whole genome shotgun (WGS) entry which is preliminary data.</text>
</comment>
<evidence type="ECO:0000313" key="8">
    <source>
        <dbReference type="Proteomes" id="UP001266305"/>
    </source>
</evidence>
<sequence length="107" mass="12797">MLQTAKNLLKEEKLVHSYPYDWRTKKPVVIRASKQWFINIADIKTTAKMVPQRELLKKVKFIPGSALNAMVEMMDRRPYWCISRQRTWGVPIPVFHHKTKDEYLINR</sequence>
<dbReference type="EMBL" id="JASSZA010000020">
    <property type="protein sequence ID" value="KAK2086638.1"/>
    <property type="molecule type" value="Genomic_DNA"/>
</dbReference>
<keyword evidence="5" id="KW-0030">Aminoacyl-tRNA synthetase</keyword>
<evidence type="ECO:0000256" key="2">
    <source>
        <dbReference type="ARBA" id="ARBA00022741"/>
    </source>
</evidence>
<protein>
    <submittedName>
        <fullName evidence="7">Isoleucine--tRNA ligase, mitochondrial</fullName>
    </submittedName>
</protein>
<evidence type="ECO:0000259" key="6">
    <source>
        <dbReference type="Pfam" id="PF00133"/>
    </source>
</evidence>
<dbReference type="Pfam" id="PF00133">
    <property type="entry name" value="tRNA-synt_1"/>
    <property type="match status" value="1"/>
</dbReference>
<dbReference type="PANTHER" id="PTHR42765:SF1">
    <property type="entry name" value="ISOLEUCINE--TRNA LIGASE, MITOCHONDRIAL"/>
    <property type="match status" value="1"/>
</dbReference>
<dbReference type="SUPFAM" id="SSF52374">
    <property type="entry name" value="Nucleotidylyl transferase"/>
    <property type="match status" value="1"/>
</dbReference>
<dbReference type="InterPro" id="IPR002300">
    <property type="entry name" value="aa-tRNA-synth_Ia"/>
</dbReference>
<dbReference type="PANTHER" id="PTHR42765">
    <property type="entry name" value="SOLEUCYL-TRNA SYNTHETASE"/>
    <property type="match status" value="1"/>
</dbReference>
<gene>
    <name evidence="7" type="primary">IARS2_2</name>
    <name evidence="7" type="ORF">P7K49_036063</name>
</gene>
<evidence type="ECO:0000256" key="3">
    <source>
        <dbReference type="ARBA" id="ARBA00022840"/>
    </source>
</evidence>
<keyword evidence="8" id="KW-1185">Reference proteome</keyword>
<dbReference type="InterPro" id="IPR050081">
    <property type="entry name" value="Ile-tRNA_ligase"/>
</dbReference>
<evidence type="ECO:0000256" key="5">
    <source>
        <dbReference type="ARBA" id="ARBA00023146"/>
    </source>
</evidence>
<accession>A0ABQ9TPC7</accession>
<keyword evidence="1 7" id="KW-0436">Ligase</keyword>
<evidence type="ECO:0000256" key="1">
    <source>
        <dbReference type="ARBA" id="ARBA00022598"/>
    </source>
</evidence>